<feature type="compositionally biased region" description="Low complexity" evidence="1">
    <location>
        <begin position="73"/>
        <end position="86"/>
    </location>
</feature>
<evidence type="ECO:0000313" key="3">
    <source>
        <dbReference type="Proteomes" id="UP001176521"/>
    </source>
</evidence>
<keyword evidence="3" id="KW-1185">Reference proteome</keyword>
<feature type="compositionally biased region" description="Low complexity" evidence="1">
    <location>
        <begin position="274"/>
        <end position="302"/>
    </location>
</feature>
<dbReference type="AlphaFoldDB" id="A0AAN6G5H2"/>
<evidence type="ECO:0000313" key="2">
    <source>
        <dbReference type="EMBL" id="KAK0519533.1"/>
    </source>
</evidence>
<dbReference type="Proteomes" id="UP001176521">
    <property type="component" value="Unassembled WGS sequence"/>
</dbReference>
<protein>
    <submittedName>
        <fullName evidence="2">Uncharacterized protein</fullName>
    </submittedName>
</protein>
<evidence type="ECO:0000256" key="1">
    <source>
        <dbReference type="SAM" id="MobiDB-lite"/>
    </source>
</evidence>
<sequence length="472" mass="50968">MSEANAFWYGECWSLDAAAFDLTADSPPDEGFHHFSQQLGKHIPRFEPLSQVPALSQLSSLFHHPGSTPASRPIAASVQPAVSAPSIPSPRPTPSSSPLSSPPVQVAALFDGTRASASDTSDTSSDEDAFPVPPSAQPRRSDPAQDSVPRRSARRQHQHLADEQLTHPSLAQLPRNESHAPAEHSLQHTHQADGQSAFSGSQLCLNLIEPELRTAYTVAYQTAKQHVKKGTLPDWERVWYENGLSSYDSEVRALVRRYFDGVIQSFLLRARTQSPTSGGASSSATAAAPPSTGPLSLSAPSPNQRSPPHNAAVRSAGSASEALRPINCNTSKIGNTVEMPKEALLTLSKRARNAVAKGGEWHGFDYVGVVRWRRGAVEEKAITYALWCEEHEDQRVSGEQASKSRGKVKAADTGKAATTGAVAKPSRARQYDAYRERWECRTCLSQLHEGVGRTGNLTKHRAKCSAAVEAAR</sequence>
<feature type="region of interest" description="Disordered" evidence="1">
    <location>
        <begin position="398"/>
        <end position="426"/>
    </location>
</feature>
<name>A0AAN6G5H2_9BASI</name>
<reference evidence="2" key="1">
    <citation type="journal article" date="2023" name="PhytoFront">
        <title>Draft Genome Resources of Seven Strains of Tilletia horrida, Causal Agent of Kernel Smut of Rice.</title>
        <authorList>
            <person name="Khanal S."/>
            <person name="Antony Babu S."/>
            <person name="Zhou X.G."/>
        </authorList>
    </citation>
    <scope>NUCLEOTIDE SEQUENCE</scope>
    <source>
        <strain evidence="2">TX3</strain>
    </source>
</reference>
<gene>
    <name evidence="2" type="ORF">OC842_007421</name>
</gene>
<feature type="region of interest" description="Disordered" evidence="1">
    <location>
        <begin position="175"/>
        <end position="194"/>
    </location>
</feature>
<organism evidence="2 3">
    <name type="scientific">Tilletia horrida</name>
    <dbReference type="NCBI Taxonomy" id="155126"/>
    <lineage>
        <taxon>Eukaryota</taxon>
        <taxon>Fungi</taxon>
        <taxon>Dikarya</taxon>
        <taxon>Basidiomycota</taxon>
        <taxon>Ustilaginomycotina</taxon>
        <taxon>Exobasidiomycetes</taxon>
        <taxon>Tilletiales</taxon>
        <taxon>Tilletiaceae</taxon>
        <taxon>Tilletia</taxon>
    </lineage>
</organism>
<feature type="compositionally biased region" description="Low complexity" evidence="1">
    <location>
        <begin position="411"/>
        <end position="424"/>
    </location>
</feature>
<accession>A0AAN6G5H2</accession>
<comment type="caution">
    <text evidence="2">The sequence shown here is derived from an EMBL/GenBank/DDBJ whole genome shotgun (WGS) entry which is preliminary data.</text>
</comment>
<proteinExistence type="predicted"/>
<feature type="region of interest" description="Disordered" evidence="1">
    <location>
        <begin position="273"/>
        <end position="320"/>
    </location>
</feature>
<dbReference type="EMBL" id="JAPDMQ010000962">
    <property type="protein sequence ID" value="KAK0519533.1"/>
    <property type="molecule type" value="Genomic_DNA"/>
</dbReference>
<feature type="region of interest" description="Disordered" evidence="1">
    <location>
        <begin position="63"/>
        <end position="168"/>
    </location>
</feature>
<feature type="compositionally biased region" description="Basic and acidic residues" evidence="1">
    <location>
        <begin position="176"/>
        <end position="186"/>
    </location>
</feature>
<feature type="compositionally biased region" description="Low complexity" evidence="1">
    <location>
        <begin position="111"/>
        <end position="123"/>
    </location>
</feature>